<evidence type="ECO:0000256" key="6">
    <source>
        <dbReference type="ARBA" id="ARBA00022989"/>
    </source>
</evidence>
<keyword evidence="6 8" id="KW-1133">Transmembrane helix</keyword>
<evidence type="ECO:0000256" key="5">
    <source>
        <dbReference type="ARBA" id="ARBA00022692"/>
    </source>
</evidence>
<dbReference type="RefSeq" id="WP_136334573.1">
    <property type="nucleotide sequence ID" value="NZ_QXMP01000004.1"/>
</dbReference>
<evidence type="ECO:0000313" key="10">
    <source>
        <dbReference type="EMBL" id="THD69083.1"/>
    </source>
</evidence>
<dbReference type="GO" id="GO:0009103">
    <property type="term" value="P:lipopolysaccharide biosynthetic process"/>
    <property type="evidence" value="ECO:0007669"/>
    <property type="project" value="UniProtKB-ARBA"/>
</dbReference>
<feature type="transmembrane region" description="Helical" evidence="8">
    <location>
        <begin position="187"/>
        <end position="206"/>
    </location>
</feature>
<dbReference type="AlphaFoldDB" id="A0A4S3M233"/>
<organism evidence="10 11">
    <name type="scientific">Robertkochia marina</name>
    <dbReference type="NCBI Taxonomy" id="1227945"/>
    <lineage>
        <taxon>Bacteria</taxon>
        <taxon>Pseudomonadati</taxon>
        <taxon>Bacteroidota</taxon>
        <taxon>Flavobacteriia</taxon>
        <taxon>Flavobacteriales</taxon>
        <taxon>Flavobacteriaceae</taxon>
        <taxon>Robertkochia</taxon>
    </lineage>
</organism>
<feature type="domain" description="Glycosyltransferase RgtA/B/C/D-like" evidence="9">
    <location>
        <begin position="51"/>
        <end position="204"/>
    </location>
</feature>
<feature type="transmembrane region" description="Helical" evidence="8">
    <location>
        <begin position="71"/>
        <end position="91"/>
    </location>
</feature>
<keyword evidence="4" id="KW-0808">Transferase</keyword>
<dbReference type="InterPro" id="IPR050297">
    <property type="entry name" value="LipidA_mod_glycosyltrf_83"/>
</dbReference>
<dbReference type="GO" id="GO:0005886">
    <property type="term" value="C:plasma membrane"/>
    <property type="evidence" value="ECO:0007669"/>
    <property type="project" value="UniProtKB-SubCell"/>
</dbReference>
<dbReference type="Proteomes" id="UP000305939">
    <property type="component" value="Unassembled WGS sequence"/>
</dbReference>
<keyword evidence="7 8" id="KW-0472">Membrane</keyword>
<evidence type="ECO:0000313" key="11">
    <source>
        <dbReference type="Proteomes" id="UP000305939"/>
    </source>
</evidence>
<feature type="transmembrane region" description="Helical" evidence="8">
    <location>
        <begin position="142"/>
        <end position="175"/>
    </location>
</feature>
<evidence type="ECO:0000256" key="7">
    <source>
        <dbReference type="ARBA" id="ARBA00023136"/>
    </source>
</evidence>
<dbReference type="PANTHER" id="PTHR33908">
    <property type="entry name" value="MANNOSYLTRANSFERASE YKCB-RELATED"/>
    <property type="match status" value="1"/>
</dbReference>
<feature type="transmembrane region" description="Helical" evidence="8">
    <location>
        <begin position="103"/>
        <end position="122"/>
    </location>
</feature>
<sequence>MSAFRKSSNILLLLMIAVTGINFLQIVFTELIMDEAYYWYFARDLEWGYFDHPPMVAFLIDIGQHLLEGEAGLRLFAPLLFTLTLITLWDLTDHPLKKYHPWLFFWLTGSLGLMAAFGFFMVPDTPLLFFSVLMLKAYKHHLKAPGAISVVGLAVCMAAIMYSKYQGALFILFVILSRPANLKDLKIWGSILLALLFYLPHLYWLYEHDFVSVSYHLIERANSAYKLKFTLHYLLNAMALGGLAFPLLYFAVIRSEIKSPFDRALKTVFYGFFIFFLFSSFNRKTQIQWINLINIPFILFGFRYALDHLNFRKWLYRLSAVAVILLIYVRFALVFPELSPITYEAHGNRQWTHELYEKSNGLPVVFHNSYRDAATYAYYTGAEVHSLNDVSFRRNQFDIDQSEARLRNRPVVLVSQHPLTNATISVTRPFNERTWHGVVLDSFNTYSKLRFQTDKEQFNGHFPEKITTRLHNPYQEQVPLNKLRIEGITYDDNRKIIDTFALKAEDPDLMLPPGEIVELQLRSTREINEKKASYFQIGLGHYGFQPGFEGNMVNVSPVERNP</sequence>
<dbReference type="GO" id="GO:0016763">
    <property type="term" value="F:pentosyltransferase activity"/>
    <property type="evidence" value="ECO:0007669"/>
    <property type="project" value="TreeGrafter"/>
</dbReference>
<evidence type="ECO:0000256" key="3">
    <source>
        <dbReference type="ARBA" id="ARBA00022676"/>
    </source>
</evidence>
<feature type="transmembrane region" description="Helical" evidence="8">
    <location>
        <begin position="12"/>
        <end position="33"/>
    </location>
</feature>
<evidence type="ECO:0000256" key="1">
    <source>
        <dbReference type="ARBA" id="ARBA00004651"/>
    </source>
</evidence>
<reference evidence="10 11" key="1">
    <citation type="submission" date="2019-04" db="EMBL/GenBank/DDBJ databases">
        <title>Draft genome sequence of Robertkochia marina CC-AMO-30D.</title>
        <authorList>
            <person name="Hameed A."/>
            <person name="Lin S.-Y."/>
            <person name="Shahina M."/>
            <person name="Lai W.-A."/>
            <person name="Young C.-C."/>
        </authorList>
    </citation>
    <scope>NUCLEOTIDE SEQUENCE [LARGE SCALE GENOMIC DNA]</scope>
    <source>
        <strain evidence="10 11">CC-AMO-30D</strain>
    </source>
</reference>
<comment type="caution">
    <text evidence="10">The sequence shown here is derived from an EMBL/GenBank/DDBJ whole genome shotgun (WGS) entry which is preliminary data.</text>
</comment>
<gene>
    <name evidence="10" type="ORF">E7Z59_01780</name>
</gene>
<evidence type="ECO:0000256" key="2">
    <source>
        <dbReference type="ARBA" id="ARBA00022475"/>
    </source>
</evidence>
<keyword evidence="2" id="KW-1003">Cell membrane</keyword>
<evidence type="ECO:0000256" key="8">
    <source>
        <dbReference type="SAM" id="Phobius"/>
    </source>
</evidence>
<dbReference type="PANTHER" id="PTHR33908:SF11">
    <property type="entry name" value="MEMBRANE PROTEIN"/>
    <property type="match status" value="1"/>
</dbReference>
<feature type="transmembrane region" description="Helical" evidence="8">
    <location>
        <begin position="318"/>
        <end position="335"/>
    </location>
</feature>
<dbReference type="OrthoDB" id="9813729at2"/>
<feature type="transmembrane region" description="Helical" evidence="8">
    <location>
        <begin position="233"/>
        <end position="252"/>
    </location>
</feature>
<feature type="transmembrane region" description="Helical" evidence="8">
    <location>
        <begin position="287"/>
        <end position="306"/>
    </location>
</feature>
<keyword evidence="11" id="KW-1185">Reference proteome</keyword>
<dbReference type="InterPro" id="IPR038731">
    <property type="entry name" value="RgtA/B/C-like"/>
</dbReference>
<dbReference type="EMBL" id="SSMC01000001">
    <property type="protein sequence ID" value="THD69083.1"/>
    <property type="molecule type" value="Genomic_DNA"/>
</dbReference>
<dbReference type="Pfam" id="PF13231">
    <property type="entry name" value="PMT_2"/>
    <property type="match status" value="1"/>
</dbReference>
<proteinExistence type="predicted"/>
<evidence type="ECO:0000256" key="4">
    <source>
        <dbReference type="ARBA" id="ARBA00022679"/>
    </source>
</evidence>
<accession>A0A4S3M233</accession>
<protein>
    <recommendedName>
        <fullName evidence="9">Glycosyltransferase RgtA/B/C/D-like domain-containing protein</fullName>
    </recommendedName>
</protein>
<comment type="subcellular location">
    <subcellularLocation>
        <location evidence="1">Cell membrane</location>
        <topology evidence="1">Multi-pass membrane protein</topology>
    </subcellularLocation>
</comment>
<evidence type="ECO:0000259" key="9">
    <source>
        <dbReference type="Pfam" id="PF13231"/>
    </source>
</evidence>
<keyword evidence="5 8" id="KW-0812">Transmembrane</keyword>
<feature type="transmembrane region" description="Helical" evidence="8">
    <location>
        <begin position="264"/>
        <end position="281"/>
    </location>
</feature>
<name>A0A4S3M233_9FLAO</name>
<keyword evidence="3" id="KW-0328">Glycosyltransferase</keyword>